<feature type="compositionally biased region" description="Pro residues" evidence="3">
    <location>
        <begin position="837"/>
        <end position="846"/>
    </location>
</feature>
<feature type="domain" description="Zn(2)-C6 fungal-type" evidence="4">
    <location>
        <begin position="49"/>
        <end position="79"/>
    </location>
</feature>
<evidence type="ECO:0000259" key="4">
    <source>
        <dbReference type="PROSITE" id="PS50048"/>
    </source>
</evidence>
<dbReference type="InterPro" id="IPR001138">
    <property type="entry name" value="Zn2Cys6_DnaBD"/>
</dbReference>
<dbReference type="Proteomes" id="UP000305067">
    <property type="component" value="Unassembled WGS sequence"/>
</dbReference>
<gene>
    <name evidence="5" type="ORF">BDV98DRAFT_656919</name>
</gene>
<evidence type="ECO:0000256" key="2">
    <source>
        <dbReference type="ARBA" id="ARBA00023242"/>
    </source>
</evidence>
<name>A0A5C3QI10_9AGAR</name>
<dbReference type="EMBL" id="ML178830">
    <property type="protein sequence ID" value="TFL00121.1"/>
    <property type="molecule type" value="Genomic_DNA"/>
</dbReference>
<dbReference type="GO" id="GO:0006351">
    <property type="term" value="P:DNA-templated transcription"/>
    <property type="evidence" value="ECO:0007669"/>
    <property type="project" value="InterPro"/>
</dbReference>
<dbReference type="SMART" id="SM00906">
    <property type="entry name" value="Fungal_trans"/>
    <property type="match status" value="1"/>
</dbReference>
<dbReference type="CDD" id="cd00067">
    <property type="entry name" value="GAL4"/>
    <property type="match status" value="1"/>
</dbReference>
<evidence type="ECO:0000256" key="1">
    <source>
        <dbReference type="ARBA" id="ARBA00022723"/>
    </source>
</evidence>
<feature type="compositionally biased region" description="Polar residues" evidence="3">
    <location>
        <begin position="853"/>
        <end position="863"/>
    </location>
</feature>
<dbReference type="GO" id="GO:0000981">
    <property type="term" value="F:DNA-binding transcription factor activity, RNA polymerase II-specific"/>
    <property type="evidence" value="ECO:0007669"/>
    <property type="project" value="InterPro"/>
</dbReference>
<feature type="compositionally biased region" description="Basic residues" evidence="3">
    <location>
        <begin position="732"/>
        <end position="742"/>
    </location>
</feature>
<dbReference type="GO" id="GO:0008270">
    <property type="term" value="F:zinc ion binding"/>
    <property type="evidence" value="ECO:0007669"/>
    <property type="project" value="InterPro"/>
</dbReference>
<evidence type="ECO:0000313" key="6">
    <source>
        <dbReference type="Proteomes" id="UP000305067"/>
    </source>
</evidence>
<dbReference type="InterPro" id="IPR050987">
    <property type="entry name" value="AtrR-like"/>
</dbReference>
<feature type="compositionally biased region" description="Low complexity" evidence="3">
    <location>
        <begin position="1019"/>
        <end position="1028"/>
    </location>
</feature>
<reference evidence="5 6" key="1">
    <citation type="journal article" date="2019" name="Nat. Ecol. Evol.">
        <title>Megaphylogeny resolves global patterns of mushroom evolution.</title>
        <authorList>
            <person name="Varga T."/>
            <person name="Krizsan K."/>
            <person name="Foldi C."/>
            <person name="Dima B."/>
            <person name="Sanchez-Garcia M."/>
            <person name="Sanchez-Ramirez S."/>
            <person name="Szollosi G.J."/>
            <person name="Szarkandi J.G."/>
            <person name="Papp V."/>
            <person name="Albert L."/>
            <person name="Andreopoulos W."/>
            <person name="Angelini C."/>
            <person name="Antonin V."/>
            <person name="Barry K.W."/>
            <person name="Bougher N.L."/>
            <person name="Buchanan P."/>
            <person name="Buyck B."/>
            <person name="Bense V."/>
            <person name="Catcheside P."/>
            <person name="Chovatia M."/>
            <person name="Cooper J."/>
            <person name="Damon W."/>
            <person name="Desjardin D."/>
            <person name="Finy P."/>
            <person name="Geml J."/>
            <person name="Haridas S."/>
            <person name="Hughes K."/>
            <person name="Justo A."/>
            <person name="Karasinski D."/>
            <person name="Kautmanova I."/>
            <person name="Kiss B."/>
            <person name="Kocsube S."/>
            <person name="Kotiranta H."/>
            <person name="LaButti K.M."/>
            <person name="Lechner B.E."/>
            <person name="Liimatainen K."/>
            <person name="Lipzen A."/>
            <person name="Lukacs Z."/>
            <person name="Mihaltcheva S."/>
            <person name="Morgado L.N."/>
            <person name="Niskanen T."/>
            <person name="Noordeloos M.E."/>
            <person name="Ohm R.A."/>
            <person name="Ortiz-Santana B."/>
            <person name="Ovrebo C."/>
            <person name="Racz N."/>
            <person name="Riley R."/>
            <person name="Savchenko A."/>
            <person name="Shiryaev A."/>
            <person name="Soop K."/>
            <person name="Spirin V."/>
            <person name="Szebenyi C."/>
            <person name="Tomsovsky M."/>
            <person name="Tulloss R.E."/>
            <person name="Uehling J."/>
            <person name="Grigoriev I.V."/>
            <person name="Vagvolgyi C."/>
            <person name="Papp T."/>
            <person name="Martin F.M."/>
            <person name="Miettinen O."/>
            <person name="Hibbett D.S."/>
            <person name="Nagy L.G."/>
        </authorList>
    </citation>
    <scope>NUCLEOTIDE SEQUENCE [LARGE SCALE GENOMIC DNA]</scope>
    <source>
        <strain evidence="5 6">CBS 309.79</strain>
    </source>
</reference>
<proteinExistence type="predicted"/>
<keyword evidence="2" id="KW-0539">Nucleus</keyword>
<dbReference type="PANTHER" id="PTHR46910">
    <property type="entry name" value="TRANSCRIPTION FACTOR PDR1"/>
    <property type="match status" value="1"/>
</dbReference>
<dbReference type="PROSITE" id="PS00463">
    <property type="entry name" value="ZN2_CY6_FUNGAL_1"/>
    <property type="match status" value="1"/>
</dbReference>
<feature type="compositionally biased region" description="Low complexity" evidence="3">
    <location>
        <begin position="745"/>
        <end position="761"/>
    </location>
</feature>
<dbReference type="STRING" id="1884261.A0A5C3QI10"/>
<feature type="region of interest" description="Disordered" evidence="3">
    <location>
        <begin position="795"/>
        <end position="868"/>
    </location>
</feature>
<feature type="compositionally biased region" description="Basic and acidic residues" evidence="3">
    <location>
        <begin position="773"/>
        <end position="783"/>
    </location>
</feature>
<dbReference type="PANTHER" id="PTHR46910:SF1">
    <property type="entry name" value="MISCELLANEOUS ZN(II)2CYS6 TRANSCRIPTION FACTOR (EUROFUNG)-RELATED"/>
    <property type="match status" value="1"/>
</dbReference>
<feature type="compositionally biased region" description="Gly residues" evidence="3">
    <location>
        <begin position="957"/>
        <end position="970"/>
    </location>
</feature>
<evidence type="ECO:0000313" key="5">
    <source>
        <dbReference type="EMBL" id="TFL00121.1"/>
    </source>
</evidence>
<organism evidence="5 6">
    <name type="scientific">Pterulicium gracile</name>
    <dbReference type="NCBI Taxonomy" id="1884261"/>
    <lineage>
        <taxon>Eukaryota</taxon>
        <taxon>Fungi</taxon>
        <taxon>Dikarya</taxon>
        <taxon>Basidiomycota</taxon>
        <taxon>Agaricomycotina</taxon>
        <taxon>Agaricomycetes</taxon>
        <taxon>Agaricomycetidae</taxon>
        <taxon>Agaricales</taxon>
        <taxon>Pleurotineae</taxon>
        <taxon>Pterulaceae</taxon>
        <taxon>Pterulicium</taxon>
    </lineage>
</organism>
<dbReference type="OrthoDB" id="434771at2759"/>
<dbReference type="Pfam" id="PF04082">
    <property type="entry name" value="Fungal_trans"/>
    <property type="match status" value="1"/>
</dbReference>
<dbReference type="CDD" id="cd12148">
    <property type="entry name" value="fungal_TF_MHR"/>
    <property type="match status" value="1"/>
</dbReference>
<feature type="compositionally biased region" description="Basic and acidic residues" evidence="3">
    <location>
        <begin position="14"/>
        <end position="31"/>
    </location>
</feature>
<accession>A0A5C3QI10</accession>
<dbReference type="PROSITE" id="PS50048">
    <property type="entry name" value="ZN2_CY6_FUNGAL_2"/>
    <property type="match status" value="1"/>
</dbReference>
<feature type="region of interest" description="Disordered" evidence="3">
    <location>
        <begin position="1"/>
        <end position="40"/>
    </location>
</feature>
<feature type="region of interest" description="Disordered" evidence="3">
    <location>
        <begin position="950"/>
        <end position="975"/>
    </location>
</feature>
<dbReference type="Pfam" id="PF00172">
    <property type="entry name" value="Zn_clus"/>
    <property type="match status" value="1"/>
</dbReference>
<dbReference type="AlphaFoldDB" id="A0A5C3QI10"/>
<feature type="region of interest" description="Disordered" evidence="3">
    <location>
        <begin position="143"/>
        <end position="165"/>
    </location>
</feature>
<dbReference type="SMART" id="SM00066">
    <property type="entry name" value="GAL4"/>
    <property type="match status" value="1"/>
</dbReference>
<evidence type="ECO:0000256" key="3">
    <source>
        <dbReference type="SAM" id="MobiDB-lite"/>
    </source>
</evidence>
<feature type="compositionally biased region" description="Gly residues" evidence="3">
    <location>
        <begin position="1007"/>
        <end position="1018"/>
    </location>
</feature>
<feature type="region of interest" description="Disordered" evidence="3">
    <location>
        <begin position="1006"/>
        <end position="1028"/>
    </location>
</feature>
<dbReference type="Gene3D" id="4.10.240.10">
    <property type="entry name" value="Zn(2)-C6 fungal-type DNA-binding domain"/>
    <property type="match status" value="1"/>
</dbReference>
<sequence>MAKPSDPSASTSSKKKDESASKAPGKRREGDMPDSTRPIQLQRRRVFRACESCRRKKIKCDGCEPTCAQCVASGSQCNWLQTKDRAALSRHYVQELEARLVHMESLFTQIAPVLDKIGPLPNGATVTELASQKVTSIPGTNVPIHAQPHHAGSTASADSPRGSLNGDEVLLIKREEDDFNDSFGQLALDEHGHKRWIGGSSTISLIKSFRAVTASSPVLHRVSPMEDDPNAPGPSVNKLYFPASVFFGKVRALPGAEEVEYPERDLADKMIHAYFKRYHSLIPVLDKPTFLRQYNYVMDNTHDVHVARGEAPFLSLLFAVFACAAQLIDDTRLNTEHKDDGGMGMVYYERALILHHISHSRTQVTHVQCTVLMSCFLCSINCLPQAWILVGQALRTAQDLGLHRTPRRHPISPAEKETLTKIWWGVYTLDRMLALALGRPLGINDADCDVELPVDVDDDQLPEYFSGAQMPPGQTSMMSGFISLIKLYQIGGRMLQEVYSIEHCKDTLEPEKLVALQQSVEQLDTELNMWCEELSPAFKSQSVNDDQVKMGAVLCSHYYSVLTTLHRNFLPVKRSQQSSTPKSVAKAVSAARSCIRLAPSMKDIVPASHHLAFFIQHLFSSAVILLLYAMHQPDPRGAAAAMEEARVTIAAVQSWEGQWPGARKCKELLMELMMTAQDAVSSGGAPHPEAMDMDQPTASGSGTGVGTGIASLQDIERRKSVTISTPEGTKRPAVRAKGMKRNQSRDSSVARRAAAAPYNPADSRRARSTSRRRRDDTDSPEQRHSLASLYHNTFASGQAPGSAASSPSAVPSPNLAHSDAAKSPDSSYGGYGGLMPPASPISPTTPHPDFNFVNGNSPSNSWQAAAAPSPGNGMDLFPDLAYGGDGSSGLYLPSNNHSYGLFPGLDTSYLGYDGGGDMSGNLVPNTPVTSLFDGPGLPFKGFDYIRNYNHHEQQPGMGHGGSGGGSGGRSMGSDGTGAFDSSMDAMWKSYDPSAFEFDPGMPFNLAGGFGDLDGGDGVGSSTSGSRQQ</sequence>
<feature type="compositionally biased region" description="Low complexity" evidence="3">
    <location>
        <begin position="795"/>
        <end position="813"/>
    </location>
</feature>
<dbReference type="GO" id="GO:0003677">
    <property type="term" value="F:DNA binding"/>
    <property type="evidence" value="ECO:0007669"/>
    <property type="project" value="InterPro"/>
</dbReference>
<feature type="region of interest" description="Disordered" evidence="3">
    <location>
        <begin position="679"/>
        <end position="783"/>
    </location>
</feature>
<keyword evidence="6" id="KW-1185">Reference proteome</keyword>
<protein>
    <submittedName>
        <fullName evidence="5">Fungal-specific transcription factor domain-containing protein</fullName>
    </submittedName>
</protein>
<dbReference type="InterPro" id="IPR036864">
    <property type="entry name" value="Zn2-C6_fun-type_DNA-bd_sf"/>
</dbReference>
<keyword evidence="1" id="KW-0479">Metal-binding</keyword>
<dbReference type="InterPro" id="IPR007219">
    <property type="entry name" value="XnlR_reg_dom"/>
</dbReference>
<dbReference type="SUPFAM" id="SSF57701">
    <property type="entry name" value="Zn2/Cys6 DNA-binding domain"/>
    <property type="match status" value="1"/>
</dbReference>